<evidence type="ECO:0000313" key="2">
    <source>
        <dbReference type="Proteomes" id="UP001476798"/>
    </source>
</evidence>
<protein>
    <submittedName>
        <fullName evidence="1">Uncharacterized protein</fullName>
    </submittedName>
</protein>
<gene>
    <name evidence="1" type="ORF">GOODEAATRI_019674</name>
</gene>
<comment type="caution">
    <text evidence="1">The sequence shown here is derived from an EMBL/GenBank/DDBJ whole genome shotgun (WGS) entry which is preliminary data.</text>
</comment>
<organism evidence="1 2">
    <name type="scientific">Goodea atripinnis</name>
    <dbReference type="NCBI Taxonomy" id="208336"/>
    <lineage>
        <taxon>Eukaryota</taxon>
        <taxon>Metazoa</taxon>
        <taxon>Chordata</taxon>
        <taxon>Craniata</taxon>
        <taxon>Vertebrata</taxon>
        <taxon>Euteleostomi</taxon>
        <taxon>Actinopterygii</taxon>
        <taxon>Neopterygii</taxon>
        <taxon>Teleostei</taxon>
        <taxon>Neoteleostei</taxon>
        <taxon>Acanthomorphata</taxon>
        <taxon>Ovalentaria</taxon>
        <taxon>Atherinomorphae</taxon>
        <taxon>Cyprinodontiformes</taxon>
        <taxon>Goodeidae</taxon>
        <taxon>Goodea</taxon>
    </lineage>
</organism>
<dbReference type="EMBL" id="JAHRIO010021759">
    <property type="protein sequence ID" value="MEQ2165685.1"/>
    <property type="molecule type" value="Genomic_DNA"/>
</dbReference>
<evidence type="ECO:0000313" key="1">
    <source>
        <dbReference type="EMBL" id="MEQ2165685.1"/>
    </source>
</evidence>
<keyword evidence="2" id="KW-1185">Reference proteome</keyword>
<sequence length="108" mass="12129">MVHLMGYKEPRLSAPHHRAQQLIMGVEILSFPFSRHGALWSNISTLVSSVQKSCSPSRCSFVNLSPATILILEREDFLLEHFLAAILVQCFSNCPVMTFNLLPEACRV</sequence>
<name>A0ABV0N2R9_9TELE</name>
<dbReference type="Proteomes" id="UP001476798">
    <property type="component" value="Unassembled WGS sequence"/>
</dbReference>
<accession>A0ABV0N2R9</accession>
<proteinExistence type="predicted"/>
<reference evidence="1 2" key="1">
    <citation type="submission" date="2021-06" db="EMBL/GenBank/DDBJ databases">
        <authorList>
            <person name="Palmer J.M."/>
        </authorList>
    </citation>
    <scope>NUCLEOTIDE SEQUENCE [LARGE SCALE GENOMIC DNA]</scope>
    <source>
        <strain evidence="1 2">GA_2019</strain>
        <tissue evidence="1">Muscle</tissue>
    </source>
</reference>